<dbReference type="EMBL" id="KZ851905">
    <property type="protein sequence ID" value="RDH23096.1"/>
    <property type="molecule type" value="Genomic_DNA"/>
</dbReference>
<gene>
    <name evidence="1" type="ORF">M747DRAFT_363070</name>
</gene>
<name>A0A370C940_ASPNG</name>
<sequence length="596" mass="66331">MINTQIQEIKPERVSGCGFLLHSVSGMKNIGQLFPRSAYYLRAATTLMMNFLGDFFDTVGYAATSASRFMVDNIGHADSIIESATHIFQKAGEHSVRGLIDAVLRRSQTLLSPELLLETLTKLVVRITEQVDKEPVFRLLQDASKCLFKLLSSILDKVNPESLLGTVKELTAATVNAIIAKVGLLRIIREGISSNDVTLTTLGVIWNNCGDLANFLVDLIEPAKCYFPANYIPADSTTETAKEAPPRNAYNELDASVLMNRHAVICQFQRLVKSCVFIVKGMGKTVNIDELENIGITDATTLGSDVKSDESNITVENPSKEISTNEKWLYVNGIGGELFWLRLACKKLATQYSREVTGIFNRGDGILWDLVECAGERTAQRNGTTREQKKLIQRTKSSRMAQKSLVKELDSALKDETEPRHIVMIAHSQGCLLLRLALEEILNGSYETTDTEIREKMAGHLCVFTFGNPSVDWKWEMNEHAIEKLQRDGQDLENLTNLSSHVFLTEHFANKRDFVAKLGVLNDNKPEHSGYAPDSIFINEKEDWAGGHLFGSQYSLDPDDYTTAGGNLNGKSSWLLNCIEGKYKGDVLKHRTPSPM</sequence>
<reference evidence="1 2" key="1">
    <citation type="submission" date="2018-07" db="EMBL/GenBank/DDBJ databases">
        <title>Section-level genome sequencing of Aspergillus section Nigri to investigate inter- and intra-species variation.</title>
        <authorList>
            <consortium name="DOE Joint Genome Institute"/>
            <person name="Vesth T.C."/>
            <person name="Nybo J.L."/>
            <person name="Theobald S."/>
            <person name="Frisvad J.C."/>
            <person name="Larsen T.O."/>
            <person name="Nielsen K.F."/>
            <person name="Hoof J.B."/>
            <person name="Brandl J."/>
            <person name="Salamov A."/>
            <person name="Riley R."/>
            <person name="Gladden J.M."/>
            <person name="Phatale P."/>
            <person name="Nielsen M.T."/>
            <person name="Lyhne E.K."/>
            <person name="Kogle M.E."/>
            <person name="Strasser K."/>
            <person name="McDonnell E."/>
            <person name="Barry K."/>
            <person name="Clum A."/>
            <person name="Chen C."/>
            <person name="Nolan M."/>
            <person name="Sandor L."/>
            <person name="Kuo A."/>
            <person name="Lipzen A."/>
            <person name="Hainaut M."/>
            <person name="Drula E."/>
            <person name="Tsang A."/>
            <person name="Magnuson J.K."/>
            <person name="Henrissat B."/>
            <person name="Wiebenga A."/>
            <person name="Simmons B.A."/>
            <person name="Makela M.R."/>
            <person name="De vries R.P."/>
            <person name="Grigoriev I.V."/>
            <person name="Mortensen U.H."/>
            <person name="Baker S.E."/>
            <person name="Andersen M.R."/>
        </authorList>
    </citation>
    <scope>NUCLEOTIDE SEQUENCE [LARGE SCALE GENOMIC DNA]</scope>
    <source>
        <strain evidence="1 2">ATCC 13496</strain>
    </source>
</reference>
<dbReference type="Gene3D" id="3.40.50.1820">
    <property type="entry name" value="alpha/beta hydrolase"/>
    <property type="match status" value="1"/>
</dbReference>
<dbReference type="PANTHER" id="PTHR42044:SF2">
    <property type="entry name" value="DUF676 DOMAIN-CONTAINING PROTEIN"/>
    <property type="match status" value="1"/>
</dbReference>
<dbReference type="PANTHER" id="PTHR42044">
    <property type="entry name" value="DUF676 DOMAIN-CONTAINING PROTEIN-RELATED"/>
    <property type="match status" value="1"/>
</dbReference>
<dbReference type="AlphaFoldDB" id="A0A370C940"/>
<protein>
    <recommendedName>
        <fullName evidence="3">DUF676 domain-containing protein</fullName>
    </recommendedName>
</protein>
<organism evidence="1 2">
    <name type="scientific">Aspergillus niger ATCC 13496</name>
    <dbReference type="NCBI Taxonomy" id="1353008"/>
    <lineage>
        <taxon>Eukaryota</taxon>
        <taxon>Fungi</taxon>
        <taxon>Dikarya</taxon>
        <taxon>Ascomycota</taxon>
        <taxon>Pezizomycotina</taxon>
        <taxon>Eurotiomycetes</taxon>
        <taxon>Eurotiomycetidae</taxon>
        <taxon>Eurotiales</taxon>
        <taxon>Aspergillaceae</taxon>
        <taxon>Aspergillus</taxon>
        <taxon>Aspergillus subgen. Circumdati</taxon>
    </lineage>
</organism>
<dbReference type="VEuPathDB" id="FungiDB:M747DRAFT_363070"/>
<evidence type="ECO:0000313" key="1">
    <source>
        <dbReference type="EMBL" id="RDH23096.1"/>
    </source>
</evidence>
<proteinExistence type="predicted"/>
<evidence type="ECO:0000313" key="2">
    <source>
        <dbReference type="Proteomes" id="UP000253845"/>
    </source>
</evidence>
<evidence type="ECO:0008006" key="3">
    <source>
        <dbReference type="Google" id="ProtNLM"/>
    </source>
</evidence>
<dbReference type="Proteomes" id="UP000253845">
    <property type="component" value="Unassembled WGS sequence"/>
</dbReference>
<accession>A0A370C940</accession>
<dbReference type="InterPro" id="IPR029058">
    <property type="entry name" value="AB_hydrolase_fold"/>
</dbReference>